<reference evidence="1" key="2">
    <citation type="submission" date="2025-08" db="UniProtKB">
        <authorList>
            <consortium name="Ensembl"/>
        </authorList>
    </citation>
    <scope>IDENTIFICATION</scope>
</reference>
<name>H2Z3T5_CIOSA</name>
<dbReference type="GO" id="GO:0005789">
    <property type="term" value="C:endoplasmic reticulum membrane"/>
    <property type="evidence" value="ECO:0007669"/>
    <property type="project" value="TreeGrafter"/>
</dbReference>
<dbReference type="GeneTree" id="ENSGT00940000158154"/>
<dbReference type="GO" id="GO:0016266">
    <property type="term" value="P:protein O-linked glycosylation via N-acetyl-galactosamine"/>
    <property type="evidence" value="ECO:0007669"/>
    <property type="project" value="TreeGrafter"/>
</dbReference>
<dbReference type="Proteomes" id="UP000007875">
    <property type="component" value="Unassembled WGS sequence"/>
</dbReference>
<evidence type="ECO:0008006" key="3">
    <source>
        <dbReference type="Google" id="ProtNLM"/>
    </source>
</evidence>
<reference evidence="1" key="3">
    <citation type="submission" date="2025-09" db="UniProtKB">
        <authorList>
            <consortium name="Ensembl"/>
        </authorList>
    </citation>
    <scope>IDENTIFICATION</scope>
</reference>
<dbReference type="SUPFAM" id="SSF53448">
    <property type="entry name" value="Nucleotide-diphospho-sugar transferases"/>
    <property type="match status" value="1"/>
</dbReference>
<protein>
    <recommendedName>
        <fullName evidence="3">Xyloside xylosyltransferase 1</fullName>
    </recommendedName>
</protein>
<sequence length="174" mass="20847">VHRMVQLDVDLKFKTNIRDIWSEFKYFKKETLIGIANENQPVYRHLMWKFRAEYPGTKVGDPYPKGQPGFNSGVLLLHLDNMRSSNMYKSYMDANRLQQLSQKYYFKGHLGDQDFYTLLSFEYPQLFHVLPCGWNKQLCQWWKDKGYQDVWDQYFECSGDIKIYHGNCNTPFPE</sequence>
<dbReference type="HOGENOM" id="CLU_048175_1_0_1"/>
<dbReference type="InterPro" id="IPR042465">
    <property type="entry name" value="XXLT1"/>
</dbReference>
<reference evidence="2" key="1">
    <citation type="submission" date="2003-08" db="EMBL/GenBank/DDBJ databases">
        <authorList>
            <person name="Birren B."/>
            <person name="Nusbaum C."/>
            <person name="Abebe A."/>
            <person name="Abouelleil A."/>
            <person name="Adekoya E."/>
            <person name="Ait-zahra M."/>
            <person name="Allen N."/>
            <person name="Allen T."/>
            <person name="An P."/>
            <person name="Anderson M."/>
            <person name="Anderson S."/>
            <person name="Arachchi H."/>
            <person name="Armbruster J."/>
            <person name="Bachantsang P."/>
            <person name="Baldwin J."/>
            <person name="Barry A."/>
            <person name="Bayul T."/>
            <person name="Blitshsteyn B."/>
            <person name="Bloom T."/>
            <person name="Blye J."/>
            <person name="Boguslavskiy L."/>
            <person name="Borowsky M."/>
            <person name="Boukhgalter B."/>
            <person name="Brunache A."/>
            <person name="Butler J."/>
            <person name="Calixte N."/>
            <person name="Calvo S."/>
            <person name="Camarata J."/>
            <person name="Campo K."/>
            <person name="Chang J."/>
            <person name="Cheshatsang Y."/>
            <person name="Citroen M."/>
            <person name="Collymore A."/>
            <person name="Considine T."/>
            <person name="Cook A."/>
            <person name="Cooke P."/>
            <person name="Corum B."/>
            <person name="Cuomo C."/>
            <person name="David R."/>
            <person name="Dawoe T."/>
            <person name="Degray S."/>
            <person name="Dodge S."/>
            <person name="Dooley K."/>
            <person name="Dorje P."/>
            <person name="Dorjee K."/>
            <person name="Dorris L."/>
            <person name="Duffey N."/>
            <person name="Dupes A."/>
            <person name="Elkins T."/>
            <person name="Engels R."/>
            <person name="Erickson J."/>
            <person name="Farina A."/>
            <person name="Faro S."/>
            <person name="Ferreira P."/>
            <person name="Fischer H."/>
            <person name="Fitzgerald M."/>
            <person name="Foley K."/>
            <person name="Gage D."/>
            <person name="Galagan J."/>
            <person name="Gearin G."/>
            <person name="Gnerre S."/>
            <person name="Gnirke A."/>
            <person name="Goyette A."/>
            <person name="Graham J."/>
            <person name="Grandbois E."/>
            <person name="Gyaltsen K."/>
            <person name="Hafez N."/>
            <person name="Hagopian D."/>
            <person name="Hagos B."/>
            <person name="Hall J."/>
            <person name="Hatcher B."/>
            <person name="Heller A."/>
            <person name="Higgins H."/>
            <person name="Honan T."/>
            <person name="Horn A."/>
            <person name="Houde N."/>
            <person name="Hughes L."/>
            <person name="Hulme W."/>
            <person name="Husby E."/>
            <person name="Iliev I."/>
            <person name="Jaffe D."/>
            <person name="Jones C."/>
            <person name="Kamal M."/>
            <person name="Kamat A."/>
            <person name="Kamvysselis M."/>
            <person name="Karlsson E."/>
            <person name="Kells C."/>
            <person name="Kieu A."/>
            <person name="Kisner P."/>
            <person name="Kodira C."/>
            <person name="Kulbokas E."/>
            <person name="Labutti K."/>
            <person name="Lama D."/>
            <person name="Landers T."/>
            <person name="Leger J."/>
            <person name="Levine S."/>
            <person name="Lewis D."/>
            <person name="Lewis T."/>
            <person name="Lindblad-toh K."/>
            <person name="Liu X."/>
            <person name="Lokyitsang T."/>
            <person name="Lokyitsang Y."/>
            <person name="Lucien O."/>
            <person name="Lui A."/>
            <person name="Ma L.J."/>
            <person name="Mabbitt R."/>
            <person name="Macdonald J."/>
            <person name="Maclean C."/>
            <person name="Major J."/>
            <person name="Manning J."/>
            <person name="Marabella R."/>
            <person name="Maru K."/>
            <person name="Matthews C."/>
            <person name="Mauceli E."/>
            <person name="Mccarthy M."/>
            <person name="Mcdonough S."/>
            <person name="Mcghee T."/>
            <person name="Meldrim J."/>
            <person name="Meneus L."/>
            <person name="Mesirov J."/>
            <person name="Mihalev A."/>
            <person name="Mihova T."/>
            <person name="Mikkelsen T."/>
            <person name="Mlenga V."/>
            <person name="Moru K."/>
            <person name="Mozes J."/>
            <person name="Mulrain L."/>
            <person name="Munson G."/>
            <person name="Naylor J."/>
            <person name="Newes C."/>
            <person name="Nguyen C."/>
            <person name="Nguyen N."/>
            <person name="Nguyen T."/>
            <person name="Nicol R."/>
            <person name="Nielsen C."/>
            <person name="Nizzari M."/>
            <person name="Norbu C."/>
            <person name="Norbu N."/>
            <person name="O'donnell P."/>
            <person name="Okoawo O."/>
            <person name="O'leary S."/>
            <person name="Omotosho B."/>
            <person name="O'neill K."/>
            <person name="Osman S."/>
            <person name="Parker S."/>
            <person name="Perrin D."/>
            <person name="Phunkhang P."/>
            <person name="Piqani B."/>
            <person name="Purcell S."/>
            <person name="Rachupka T."/>
            <person name="Ramasamy U."/>
            <person name="Rameau R."/>
            <person name="Ray V."/>
            <person name="Raymond C."/>
            <person name="Retta R."/>
            <person name="Richardson S."/>
            <person name="Rise C."/>
            <person name="Rodriguez J."/>
            <person name="Rogers J."/>
            <person name="Rogov P."/>
            <person name="Rutman M."/>
            <person name="Schupbach R."/>
            <person name="Seaman C."/>
            <person name="Settipalli S."/>
            <person name="Sharpe T."/>
            <person name="Sheridan J."/>
            <person name="Sherpa N."/>
            <person name="Shi J."/>
            <person name="Smirnov S."/>
            <person name="Smith C."/>
            <person name="Sougnez C."/>
            <person name="Spencer B."/>
            <person name="Stalker J."/>
            <person name="Stange-thomann N."/>
            <person name="Stavropoulos S."/>
            <person name="Stetson K."/>
            <person name="Stone C."/>
            <person name="Stone S."/>
            <person name="Stubbs M."/>
            <person name="Talamas J."/>
            <person name="Tchuinga P."/>
            <person name="Tenzing P."/>
            <person name="Tesfaye S."/>
            <person name="Theodore J."/>
            <person name="Thoulutsang Y."/>
            <person name="Topham K."/>
            <person name="Towey S."/>
            <person name="Tsamla T."/>
            <person name="Tsomo N."/>
            <person name="Vallee D."/>
            <person name="Vassiliev H."/>
            <person name="Venkataraman V."/>
            <person name="Vinson J."/>
            <person name="Vo A."/>
            <person name="Wade C."/>
            <person name="Wang S."/>
            <person name="Wangchuk T."/>
            <person name="Wangdi T."/>
            <person name="Whittaker C."/>
            <person name="Wilkinson J."/>
            <person name="Wu Y."/>
            <person name="Wyman D."/>
            <person name="Yadav S."/>
            <person name="Yang S."/>
            <person name="Yang X."/>
            <person name="Yeager S."/>
            <person name="Yee E."/>
            <person name="Young G."/>
            <person name="Zainoun J."/>
            <person name="Zembeck L."/>
            <person name="Zimmer A."/>
            <person name="Zody M."/>
            <person name="Lander E."/>
        </authorList>
    </citation>
    <scope>NUCLEOTIDE SEQUENCE [LARGE SCALE GENOMIC DNA]</scope>
</reference>
<dbReference type="InterPro" id="IPR029044">
    <property type="entry name" value="Nucleotide-diphossugar_trans"/>
</dbReference>
<keyword evidence="2" id="KW-1185">Reference proteome</keyword>
<evidence type="ECO:0000313" key="1">
    <source>
        <dbReference type="Ensembl" id="ENSCSAVP00000012247.1"/>
    </source>
</evidence>
<organism evidence="1 2">
    <name type="scientific">Ciona savignyi</name>
    <name type="common">Pacific transparent sea squirt</name>
    <dbReference type="NCBI Taxonomy" id="51511"/>
    <lineage>
        <taxon>Eukaryota</taxon>
        <taxon>Metazoa</taxon>
        <taxon>Chordata</taxon>
        <taxon>Tunicata</taxon>
        <taxon>Ascidiacea</taxon>
        <taxon>Phlebobranchia</taxon>
        <taxon>Cionidae</taxon>
        <taxon>Ciona</taxon>
    </lineage>
</organism>
<evidence type="ECO:0000313" key="2">
    <source>
        <dbReference type="Proteomes" id="UP000007875"/>
    </source>
</evidence>
<proteinExistence type="predicted"/>
<accession>H2Z3T5</accession>
<dbReference type="AlphaFoldDB" id="H2Z3T5"/>
<dbReference type="GO" id="GO:0140560">
    <property type="term" value="F:xylosyl alpha-1,3-xylosyltransferase activity"/>
    <property type="evidence" value="ECO:0007669"/>
    <property type="project" value="TreeGrafter"/>
</dbReference>
<dbReference type="Gene3D" id="3.90.550.10">
    <property type="entry name" value="Spore Coat Polysaccharide Biosynthesis Protein SpsA, Chain A"/>
    <property type="match status" value="1"/>
</dbReference>
<dbReference type="Ensembl" id="ENSCSAVT00000012390.1">
    <property type="protein sequence ID" value="ENSCSAVP00000012247.1"/>
    <property type="gene ID" value="ENSCSAVG00000007210.1"/>
</dbReference>
<dbReference type="PANTHER" id="PTHR46612:SF1">
    <property type="entry name" value="XYLOSIDE XYLOSYLTRANSFERASE 1"/>
    <property type="match status" value="1"/>
</dbReference>
<dbReference type="PANTHER" id="PTHR46612">
    <property type="entry name" value="XYLOSIDE XYLOSYLTRANSFERASE 1"/>
    <property type="match status" value="1"/>
</dbReference>
<dbReference type="OMA" id="HMEYNDM"/>